<dbReference type="Gene3D" id="2.160.20.80">
    <property type="entry name" value="E3 ubiquitin-protein ligase SopA"/>
    <property type="match status" value="1"/>
</dbReference>
<evidence type="ECO:0000313" key="1">
    <source>
        <dbReference type="EMBL" id="BCN29951.1"/>
    </source>
</evidence>
<dbReference type="KEGG" id="ahb:bsdtb5_12460"/>
<dbReference type="Pfam" id="PF00805">
    <property type="entry name" value="Pentapeptide"/>
    <property type="match status" value="1"/>
</dbReference>
<dbReference type="Proteomes" id="UP000595897">
    <property type="component" value="Chromosome"/>
</dbReference>
<dbReference type="PANTHER" id="PTHR14136:SF17">
    <property type="entry name" value="BTB_POZ DOMAIN-CONTAINING PROTEIN KCTD9"/>
    <property type="match status" value="1"/>
</dbReference>
<evidence type="ECO:0008006" key="3">
    <source>
        <dbReference type="Google" id="ProtNLM"/>
    </source>
</evidence>
<reference evidence="1 2" key="1">
    <citation type="submission" date="2020-11" db="EMBL/GenBank/DDBJ databases">
        <title>Draft genome sequencing of a Lachnospiraceae strain isolated from anoxic soil subjected to BSD treatment.</title>
        <authorList>
            <person name="Uek A."/>
            <person name="Tonouchi A."/>
        </authorList>
    </citation>
    <scope>NUCLEOTIDE SEQUENCE [LARGE SCALE GENOMIC DNA]</scope>
    <source>
        <strain evidence="1 2">TB5</strain>
    </source>
</reference>
<name>A0A7R7EJG1_9FIRM</name>
<dbReference type="AlphaFoldDB" id="A0A7R7EJG1"/>
<protein>
    <recommendedName>
        <fullName evidence="3">Pentapeptide repeat-containing protein</fullName>
    </recommendedName>
</protein>
<organism evidence="1 2">
    <name type="scientific">Anaeromicropila herbilytica</name>
    <dbReference type="NCBI Taxonomy" id="2785025"/>
    <lineage>
        <taxon>Bacteria</taxon>
        <taxon>Bacillati</taxon>
        <taxon>Bacillota</taxon>
        <taxon>Clostridia</taxon>
        <taxon>Lachnospirales</taxon>
        <taxon>Lachnospiraceae</taxon>
        <taxon>Anaeromicropila</taxon>
    </lineage>
</organism>
<keyword evidence="2" id="KW-1185">Reference proteome</keyword>
<dbReference type="RefSeq" id="WP_271715205.1">
    <property type="nucleotide sequence ID" value="NZ_AP024169.1"/>
</dbReference>
<gene>
    <name evidence="1" type="ORF">bsdtb5_12460</name>
</gene>
<sequence length="295" mass="33168">MDANIIDTKEKMLIDELKVDCTKCFGLCCIALYFSATDGFPKDKEAGVPCIHLEDGFTCAVHKNLREKGLKGCTGYDCFGAGQKVAEVTFCGRSWREDPKIAKPMFEAFLIMRQLHEMLWYLTEIDAIERSKEKREEIQVLIGETKEFTLLPLDALLKLDIENHRLKVNQLLKYTSGQLQAEVMSRKISNKNSMKNSKNTGKSKYRNPFDYIGADLRKEDLRGANLMGACLIATNLSGSDLSYSNLIGADLRDANLSGANLEKSIFLTQAQINTAKGDSKTKLPKRIVRPSHWTK</sequence>
<evidence type="ECO:0000313" key="2">
    <source>
        <dbReference type="Proteomes" id="UP000595897"/>
    </source>
</evidence>
<accession>A0A7R7EJG1</accession>
<dbReference type="InterPro" id="IPR001646">
    <property type="entry name" value="5peptide_repeat"/>
</dbReference>
<dbReference type="InterPro" id="IPR051082">
    <property type="entry name" value="Pentapeptide-BTB/POZ_domain"/>
</dbReference>
<dbReference type="SUPFAM" id="SSF141571">
    <property type="entry name" value="Pentapeptide repeat-like"/>
    <property type="match status" value="1"/>
</dbReference>
<dbReference type="PANTHER" id="PTHR14136">
    <property type="entry name" value="BTB_POZ DOMAIN-CONTAINING PROTEIN KCTD9"/>
    <property type="match status" value="1"/>
</dbReference>
<dbReference type="EMBL" id="AP024169">
    <property type="protein sequence ID" value="BCN29951.1"/>
    <property type="molecule type" value="Genomic_DNA"/>
</dbReference>
<proteinExistence type="predicted"/>